<reference evidence="1 2" key="1">
    <citation type="submission" date="2013-05" db="EMBL/GenBank/DDBJ databases">
        <title>Draft genome sequence of Rubidibacter lacunae KORDI 51-2.</title>
        <authorList>
            <person name="Choi D.H."/>
            <person name="Noh J.H."/>
            <person name="Kwon K.-K."/>
            <person name="Lee J.-H."/>
            <person name="Ryu J.-Y."/>
        </authorList>
    </citation>
    <scope>NUCLEOTIDE SEQUENCE [LARGE SCALE GENOMIC DNA]</scope>
    <source>
        <strain evidence="1 2">KORDI 51-2</strain>
    </source>
</reference>
<protein>
    <submittedName>
        <fullName evidence="1">Uncharacterized protein</fullName>
    </submittedName>
</protein>
<dbReference type="RefSeq" id="WP_022609153.1">
    <property type="nucleotide sequence ID" value="NZ_ASSJ01000083.1"/>
</dbReference>
<proteinExistence type="predicted"/>
<keyword evidence="2" id="KW-1185">Reference proteome</keyword>
<accession>U5DH93</accession>
<comment type="caution">
    <text evidence="1">The sequence shown here is derived from an EMBL/GenBank/DDBJ whole genome shotgun (WGS) entry which is preliminary data.</text>
</comment>
<dbReference type="STRING" id="582515.KR51_00035320"/>
<dbReference type="InParanoid" id="U5DH93"/>
<sequence>MLGEALLFGGFSSHVLQLGATSMGTRLDYPNWSIQSPLAIKPVLEMQVIWLADDYTETNGAAISAGH</sequence>
<organism evidence="1 2">
    <name type="scientific">Rubidibacter lacunae KORDI 51-2</name>
    <dbReference type="NCBI Taxonomy" id="582515"/>
    <lineage>
        <taxon>Bacteria</taxon>
        <taxon>Bacillati</taxon>
        <taxon>Cyanobacteriota</taxon>
        <taxon>Cyanophyceae</taxon>
        <taxon>Oscillatoriophycideae</taxon>
        <taxon>Chroococcales</taxon>
        <taxon>Aphanothecaceae</taxon>
        <taxon>Rubidibacter</taxon>
    </lineage>
</organism>
<evidence type="ECO:0000313" key="1">
    <source>
        <dbReference type="EMBL" id="ERN39934.1"/>
    </source>
</evidence>
<dbReference type="eggNOG" id="COG5285">
    <property type="taxonomic scope" value="Bacteria"/>
</dbReference>
<dbReference type="EMBL" id="ASSJ01000083">
    <property type="protein sequence ID" value="ERN39934.1"/>
    <property type="molecule type" value="Genomic_DNA"/>
</dbReference>
<dbReference type="Proteomes" id="UP000016960">
    <property type="component" value="Unassembled WGS sequence"/>
</dbReference>
<gene>
    <name evidence="1" type="ORF">KR51_00035320</name>
</gene>
<dbReference type="AlphaFoldDB" id="U5DH93"/>
<name>U5DH93_9CHRO</name>
<evidence type="ECO:0000313" key="2">
    <source>
        <dbReference type="Proteomes" id="UP000016960"/>
    </source>
</evidence>